<dbReference type="RefSeq" id="WP_239674058.1">
    <property type="nucleotide sequence ID" value="NZ_CP049742.1"/>
</dbReference>
<dbReference type="Proteomes" id="UP000593626">
    <property type="component" value="Chromosome"/>
</dbReference>
<keyword evidence="3" id="KW-0804">Transcription</keyword>
<dbReference type="CDD" id="cd07377">
    <property type="entry name" value="WHTH_GntR"/>
    <property type="match status" value="1"/>
</dbReference>
<keyword evidence="6" id="KW-1185">Reference proteome</keyword>
<dbReference type="SUPFAM" id="SSF46785">
    <property type="entry name" value="Winged helix' DNA-binding domain"/>
    <property type="match status" value="1"/>
</dbReference>
<evidence type="ECO:0000313" key="6">
    <source>
        <dbReference type="Proteomes" id="UP000593626"/>
    </source>
</evidence>
<proteinExistence type="predicted"/>
<reference evidence="5 6" key="1">
    <citation type="submission" date="2019-07" db="EMBL/GenBank/DDBJ databases">
        <title>Genome sequence of 2 isolates from Red Sea Mangroves.</title>
        <authorList>
            <person name="Sefrji F."/>
            <person name="Michoud G."/>
            <person name="Merlino G."/>
            <person name="Daffonchio D."/>
        </authorList>
    </citation>
    <scope>NUCLEOTIDE SEQUENCE [LARGE SCALE GENOMIC DNA]</scope>
    <source>
        <strain evidence="5 6">R1DC41</strain>
    </source>
</reference>
<dbReference type="InterPro" id="IPR000524">
    <property type="entry name" value="Tscrpt_reg_HTH_GntR"/>
</dbReference>
<dbReference type="InterPro" id="IPR036388">
    <property type="entry name" value="WH-like_DNA-bd_sf"/>
</dbReference>
<dbReference type="PANTHER" id="PTHR38445:SF9">
    <property type="entry name" value="HTH-TYPE TRANSCRIPTIONAL REPRESSOR YTRA"/>
    <property type="match status" value="1"/>
</dbReference>
<evidence type="ECO:0000256" key="2">
    <source>
        <dbReference type="ARBA" id="ARBA00023125"/>
    </source>
</evidence>
<gene>
    <name evidence="5" type="ORF">G8O30_05925</name>
</gene>
<dbReference type="AlphaFoldDB" id="A0A7S8HFH8"/>
<dbReference type="EMBL" id="CP049742">
    <property type="protein sequence ID" value="QPC46536.1"/>
    <property type="molecule type" value="Genomic_DNA"/>
</dbReference>
<dbReference type="SMART" id="SM00345">
    <property type="entry name" value="HTH_GNTR"/>
    <property type="match status" value="1"/>
</dbReference>
<accession>A0A7S8HFH8</accession>
<dbReference type="Pfam" id="PF00392">
    <property type="entry name" value="GntR"/>
    <property type="match status" value="1"/>
</dbReference>
<dbReference type="KEGG" id="mcui:G8O30_05925"/>
<feature type="domain" description="HTH gntR-type" evidence="4">
    <location>
        <begin position="10"/>
        <end position="78"/>
    </location>
</feature>
<keyword evidence="1" id="KW-0805">Transcription regulation</keyword>
<dbReference type="GO" id="GO:0003700">
    <property type="term" value="F:DNA-binding transcription factor activity"/>
    <property type="evidence" value="ECO:0007669"/>
    <property type="project" value="InterPro"/>
</dbReference>
<dbReference type="PROSITE" id="PS50949">
    <property type="entry name" value="HTH_GNTR"/>
    <property type="match status" value="1"/>
</dbReference>
<protein>
    <submittedName>
        <fullName evidence="5">GntR family transcriptional regulator</fullName>
    </submittedName>
</protein>
<dbReference type="GO" id="GO:0003677">
    <property type="term" value="F:DNA binding"/>
    <property type="evidence" value="ECO:0007669"/>
    <property type="project" value="UniProtKB-KW"/>
</dbReference>
<name>A0A7S8HFH8_9BACI</name>
<keyword evidence="2" id="KW-0238">DNA-binding</keyword>
<dbReference type="PANTHER" id="PTHR38445">
    <property type="entry name" value="HTH-TYPE TRANSCRIPTIONAL REPRESSOR YTRA"/>
    <property type="match status" value="1"/>
</dbReference>
<evidence type="ECO:0000256" key="1">
    <source>
        <dbReference type="ARBA" id="ARBA00023015"/>
    </source>
</evidence>
<dbReference type="Gene3D" id="1.10.10.10">
    <property type="entry name" value="Winged helix-like DNA-binding domain superfamily/Winged helix DNA-binding domain"/>
    <property type="match status" value="1"/>
</dbReference>
<organism evidence="5 6">
    <name type="scientific">Mangrovibacillus cuniculi</name>
    <dbReference type="NCBI Taxonomy" id="2593652"/>
    <lineage>
        <taxon>Bacteria</taxon>
        <taxon>Bacillati</taxon>
        <taxon>Bacillota</taxon>
        <taxon>Bacilli</taxon>
        <taxon>Bacillales</taxon>
        <taxon>Bacillaceae</taxon>
        <taxon>Mangrovibacillus</taxon>
    </lineage>
</organism>
<dbReference type="InterPro" id="IPR036390">
    <property type="entry name" value="WH_DNA-bd_sf"/>
</dbReference>
<evidence type="ECO:0000313" key="5">
    <source>
        <dbReference type="EMBL" id="QPC46536.1"/>
    </source>
</evidence>
<evidence type="ECO:0000259" key="4">
    <source>
        <dbReference type="PROSITE" id="PS50949"/>
    </source>
</evidence>
<evidence type="ECO:0000256" key="3">
    <source>
        <dbReference type="ARBA" id="ARBA00023163"/>
    </source>
</evidence>
<sequence>MIQLDIRSRQPIYEQLIEGLKNRIIHEELQADEQLPSVRSLAKDLTINPNTIQKAYRELENQGYIYSVPGKGSFIAPQAKQKKEEKVEEMKEQLKQLFSEALFLGVKKEDIMQLLLEVETDSKGGQVNDQGDKRF</sequence>